<dbReference type="GO" id="GO:0008374">
    <property type="term" value="F:O-acyltransferase activity"/>
    <property type="evidence" value="ECO:0007669"/>
    <property type="project" value="TreeGrafter"/>
</dbReference>
<dbReference type="InterPro" id="IPR001451">
    <property type="entry name" value="Hexapep"/>
</dbReference>
<dbReference type="AlphaFoldDB" id="A0A8H7AI64"/>
<dbReference type="OrthoDB" id="25818at2759"/>
<dbReference type="CDD" id="cd03357">
    <property type="entry name" value="LbH_MAT_GAT"/>
    <property type="match status" value="1"/>
</dbReference>
<organism evidence="5 6">
    <name type="scientific">Endocarpon pusillum</name>
    <dbReference type="NCBI Taxonomy" id="364733"/>
    <lineage>
        <taxon>Eukaryota</taxon>
        <taxon>Fungi</taxon>
        <taxon>Dikarya</taxon>
        <taxon>Ascomycota</taxon>
        <taxon>Pezizomycotina</taxon>
        <taxon>Eurotiomycetes</taxon>
        <taxon>Chaetothyriomycetidae</taxon>
        <taxon>Verrucariales</taxon>
        <taxon>Verrucariaceae</taxon>
        <taxon>Endocarpon</taxon>
    </lineage>
</organism>
<keyword evidence="2" id="KW-0808">Transferase</keyword>
<dbReference type="EMBL" id="JAACFV010000052">
    <property type="protein sequence ID" value="KAF7508574.1"/>
    <property type="molecule type" value="Genomic_DNA"/>
</dbReference>
<dbReference type="InterPro" id="IPR051159">
    <property type="entry name" value="Hexapeptide_acetyltransf"/>
</dbReference>
<dbReference type="InterPro" id="IPR024688">
    <property type="entry name" value="Mac_dom"/>
</dbReference>
<evidence type="ECO:0000313" key="6">
    <source>
        <dbReference type="Proteomes" id="UP000606974"/>
    </source>
</evidence>
<keyword evidence="6" id="KW-1185">Reference proteome</keyword>
<dbReference type="FunFam" id="2.160.10.10:FF:000025">
    <property type="entry name" value="Hexapeptide-repeat containing-acetyltransferase"/>
    <property type="match status" value="1"/>
</dbReference>
<dbReference type="Gene3D" id="2.160.10.10">
    <property type="entry name" value="Hexapeptide repeat proteins"/>
    <property type="match status" value="1"/>
</dbReference>
<reference evidence="5" key="1">
    <citation type="submission" date="2020-02" db="EMBL/GenBank/DDBJ databases">
        <authorList>
            <person name="Palmer J.M."/>
        </authorList>
    </citation>
    <scope>NUCLEOTIDE SEQUENCE</scope>
    <source>
        <strain evidence="5">EPUS1.4</strain>
        <tissue evidence="5">Thallus</tissue>
    </source>
</reference>
<evidence type="ECO:0000259" key="4">
    <source>
        <dbReference type="SMART" id="SM01266"/>
    </source>
</evidence>
<feature type="domain" description="Maltose/galactoside acetyltransferase" evidence="4">
    <location>
        <begin position="26"/>
        <end position="86"/>
    </location>
</feature>
<dbReference type="PANTHER" id="PTHR23416">
    <property type="entry name" value="SIALIC ACID SYNTHASE-RELATED"/>
    <property type="match status" value="1"/>
</dbReference>
<evidence type="ECO:0000256" key="2">
    <source>
        <dbReference type="ARBA" id="ARBA00022679"/>
    </source>
</evidence>
<dbReference type="Pfam" id="PF12464">
    <property type="entry name" value="Mac"/>
    <property type="match status" value="1"/>
</dbReference>
<keyword evidence="3" id="KW-0012">Acyltransferase</keyword>
<dbReference type="SUPFAM" id="SSF51161">
    <property type="entry name" value="Trimeric LpxA-like enzymes"/>
    <property type="match status" value="1"/>
</dbReference>
<dbReference type="GO" id="GO:0016407">
    <property type="term" value="F:acetyltransferase activity"/>
    <property type="evidence" value="ECO:0007669"/>
    <property type="project" value="InterPro"/>
</dbReference>
<comment type="caution">
    <text evidence="5">The sequence shown here is derived from an EMBL/GenBank/DDBJ whole genome shotgun (WGS) entry which is preliminary data.</text>
</comment>
<dbReference type="PANTHER" id="PTHR23416:SF23">
    <property type="entry name" value="ACETYLTRANSFERASE C18B11.09C-RELATED"/>
    <property type="match status" value="1"/>
</dbReference>
<evidence type="ECO:0000256" key="3">
    <source>
        <dbReference type="ARBA" id="ARBA00023315"/>
    </source>
</evidence>
<dbReference type="Pfam" id="PF00132">
    <property type="entry name" value="Hexapep"/>
    <property type="match status" value="1"/>
</dbReference>
<protein>
    <recommendedName>
        <fullName evidence="4">Maltose/galactoside acetyltransferase domain-containing protein</fullName>
    </recommendedName>
</protein>
<name>A0A8H7AI64_9EURO</name>
<accession>A0A8H7AI64</accession>
<gene>
    <name evidence="5" type="ORF">GJ744_009123</name>
</gene>
<comment type="similarity">
    <text evidence="1">Belongs to the transferase hexapeptide repeat family.</text>
</comment>
<proteinExistence type="inferred from homology"/>
<evidence type="ECO:0000313" key="5">
    <source>
        <dbReference type="EMBL" id="KAF7508574.1"/>
    </source>
</evidence>
<dbReference type="SMART" id="SM01266">
    <property type="entry name" value="Mac"/>
    <property type="match status" value="1"/>
</dbReference>
<sequence>MASISKNYALMESVKSHKHVPWCDDYEKMISGMLYDSCVPELMNGRFRARKLMDRYNKYFPEDATFESLAKDREVVLKELMGSVGKDVFMEPPVYVDYGCNISIGERFFANFNTVILDCGIVTIGDRVMFGPFVSIFAATHETEVQSRRDNIEYAREVRIGDDCWIGGHVTILPGVTIGQGCTIGSNSIVTKDVPEWSVAMGSPAKVVKKVTPVPPIDTTEGDKNT</sequence>
<evidence type="ECO:0000256" key="1">
    <source>
        <dbReference type="ARBA" id="ARBA00007274"/>
    </source>
</evidence>
<dbReference type="Proteomes" id="UP000606974">
    <property type="component" value="Unassembled WGS sequence"/>
</dbReference>
<dbReference type="InterPro" id="IPR011004">
    <property type="entry name" value="Trimer_LpxA-like_sf"/>
</dbReference>